<sequence length="509" mass="58130">MATSNSFFSHWSLKKFNATVLNDVWPEVSFFSLVATMVALVTKLTKHNLSVPNSLLTVLGTVLGLVISFRTSTAYERYQEGRKMWTNITIASRNIAQIIWIHVPFEREDKNKTQMTTVQSVVEKKSMVNLVQAFSVAVKHFLREEPGIYYEDLYSLICFLPRYADQKGPFTLGDMLPLWHASEEAQYPLHTAKIPQRTFSNATSNGVSRSSKETSVTAHSLRVPQAHSHKDRRPKIMPTESALADIQSHRPLRPARSPPSTSFLDYFPIFRIFAWMFRACHRRLGLENHDGPQKKKRKGPLPESNVPLEITTYLSAYLSYLLSNGWLTPALATGLNNNISSLQDTMTNLDRIGSTPLPFAYQAHLRMSLWLYLFFLPFQVVSSFGYLTIPGTAFAAFLLLGFLEIGQEIENPFGYDHNDLDLDSFCLAIQRELHEITAHTTPDPTQYVFTAWNQPFAPADRRSAEELTANAAEEYRHRDHEDIEPGMTSIRRVLLKNWRDVERITRQQV</sequence>
<keyword evidence="6" id="KW-0406">Ion transport</keyword>
<feature type="transmembrane region" description="Helical" evidence="9">
    <location>
        <begin position="370"/>
        <end position="403"/>
    </location>
</feature>
<dbReference type="AlphaFoldDB" id="A0AAW0BFB3"/>
<proteinExistence type="predicted"/>
<feature type="transmembrane region" description="Helical" evidence="9">
    <location>
        <begin position="24"/>
        <end position="42"/>
    </location>
</feature>
<dbReference type="InterPro" id="IPR044669">
    <property type="entry name" value="YneE/VCCN1/2-like"/>
</dbReference>
<keyword evidence="11" id="KW-1185">Reference proteome</keyword>
<organism evidence="10 11">
    <name type="scientific">Favolaschia claudopus</name>
    <dbReference type="NCBI Taxonomy" id="2862362"/>
    <lineage>
        <taxon>Eukaryota</taxon>
        <taxon>Fungi</taxon>
        <taxon>Dikarya</taxon>
        <taxon>Basidiomycota</taxon>
        <taxon>Agaricomycotina</taxon>
        <taxon>Agaricomycetes</taxon>
        <taxon>Agaricomycetidae</taxon>
        <taxon>Agaricales</taxon>
        <taxon>Marasmiineae</taxon>
        <taxon>Mycenaceae</taxon>
        <taxon>Favolaschia</taxon>
    </lineage>
</organism>
<keyword evidence="4 9" id="KW-0812">Transmembrane</keyword>
<evidence type="ECO:0000256" key="4">
    <source>
        <dbReference type="ARBA" id="ARBA00022692"/>
    </source>
</evidence>
<reference evidence="10 11" key="1">
    <citation type="journal article" date="2024" name="J Genomics">
        <title>Draft genome sequencing and assembly of Favolaschia claudopus CIRM-BRFM 2984 isolated from oak limbs.</title>
        <authorList>
            <person name="Navarro D."/>
            <person name="Drula E."/>
            <person name="Chaduli D."/>
            <person name="Cazenave R."/>
            <person name="Ahrendt S."/>
            <person name="Wang J."/>
            <person name="Lipzen A."/>
            <person name="Daum C."/>
            <person name="Barry K."/>
            <person name="Grigoriev I.V."/>
            <person name="Favel A."/>
            <person name="Rosso M.N."/>
            <person name="Martin F."/>
        </authorList>
    </citation>
    <scope>NUCLEOTIDE SEQUENCE [LARGE SCALE GENOMIC DNA]</scope>
    <source>
        <strain evidence="10 11">CIRM-BRFM 2984</strain>
    </source>
</reference>
<evidence type="ECO:0000256" key="6">
    <source>
        <dbReference type="ARBA" id="ARBA00023065"/>
    </source>
</evidence>
<evidence type="ECO:0000313" key="10">
    <source>
        <dbReference type="EMBL" id="KAK7024777.1"/>
    </source>
</evidence>
<dbReference type="EMBL" id="JAWWNJ010000034">
    <property type="protein sequence ID" value="KAK7024777.1"/>
    <property type="molecule type" value="Genomic_DNA"/>
</dbReference>
<evidence type="ECO:0000256" key="1">
    <source>
        <dbReference type="ARBA" id="ARBA00004651"/>
    </source>
</evidence>
<dbReference type="PANTHER" id="PTHR33281">
    <property type="entry name" value="UPF0187 PROTEIN YNEE"/>
    <property type="match status" value="1"/>
</dbReference>
<evidence type="ECO:0000256" key="5">
    <source>
        <dbReference type="ARBA" id="ARBA00022989"/>
    </source>
</evidence>
<accession>A0AAW0BFB3</accession>
<name>A0AAW0BFB3_9AGAR</name>
<dbReference type="PANTHER" id="PTHR33281:SF19">
    <property type="entry name" value="VOLTAGE-DEPENDENT ANION CHANNEL-FORMING PROTEIN YNEE"/>
    <property type="match status" value="1"/>
</dbReference>
<evidence type="ECO:0000256" key="2">
    <source>
        <dbReference type="ARBA" id="ARBA00022448"/>
    </source>
</evidence>
<evidence type="ECO:0000256" key="8">
    <source>
        <dbReference type="SAM" id="MobiDB-lite"/>
    </source>
</evidence>
<comment type="caution">
    <text evidence="10">The sequence shown here is derived from an EMBL/GenBank/DDBJ whole genome shotgun (WGS) entry which is preliminary data.</text>
</comment>
<evidence type="ECO:0000313" key="11">
    <source>
        <dbReference type="Proteomes" id="UP001362999"/>
    </source>
</evidence>
<keyword evidence="2" id="KW-0813">Transport</keyword>
<feature type="region of interest" description="Disordered" evidence="8">
    <location>
        <begin position="200"/>
        <end position="233"/>
    </location>
</feature>
<gene>
    <name evidence="10" type="ORF">R3P38DRAFT_2951160</name>
</gene>
<keyword evidence="3" id="KW-1003">Cell membrane</keyword>
<dbReference type="GO" id="GO:0005254">
    <property type="term" value="F:chloride channel activity"/>
    <property type="evidence" value="ECO:0007669"/>
    <property type="project" value="InterPro"/>
</dbReference>
<keyword evidence="5 9" id="KW-1133">Transmembrane helix</keyword>
<protein>
    <submittedName>
        <fullName evidence="10">Bestrophin, RFP-TM, chloride channel-domain-containing protein</fullName>
    </submittedName>
</protein>
<comment type="subcellular location">
    <subcellularLocation>
        <location evidence="1">Cell membrane</location>
        <topology evidence="1">Multi-pass membrane protein</topology>
    </subcellularLocation>
</comment>
<keyword evidence="7 9" id="KW-0472">Membrane</keyword>
<evidence type="ECO:0000256" key="3">
    <source>
        <dbReference type="ARBA" id="ARBA00022475"/>
    </source>
</evidence>
<dbReference type="GO" id="GO:0005886">
    <property type="term" value="C:plasma membrane"/>
    <property type="evidence" value="ECO:0007669"/>
    <property type="project" value="UniProtKB-SubCell"/>
</dbReference>
<feature type="transmembrane region" description="Helical" evidence="9">
    <location>
        <begin position="54"/>
        <end position="72"/>
    </location>
</feature>
<dbReference type="Proteomes" id="UP001362999">
    <property type="component" value="Unassembled WGS sequence"/>
</dbReference>
<dbReference type="Pfam" id="PF25539">
    <property type="entry name" value="Bestrophin_2"/>
    <property type="match status" value="2"/>
</dbReference>
<feature type="compositionally biased region" description="Polar residues" evidence="8">
    <location>
        <begin position="200"/>
        <end position="218"/>
    </location>
</feature>
<evidence type="ECO:0000256" key="9">
    <source>
        <dbReference type="SAM" id="Phobius"/>
    </source>
</evidence>
<evidence type="ECO:0000256" key="7">
    <source>
        <dbReference type="ARBA" id="ARBA00023136"/>
    </source>
</evidence>